<gene>
    <name evidence="2" type="ORF">BJF96_g279</name>
</gene>
<evidence type="ECO:0000313" key="2">
    <source>
        <dbReference type="EMBL" id="PNH36355.1"/>
    </source>
</evidence>
<name>A0AA44WUF6_VERDA</name>
<dbReference type="AlphaFoldDB" id="A0AA44WUF6"/>
<organism evidence="2 3">
    <name type="scientific">Verticillium dahliae</name>
    <name type="common">Verticillium wilt</name>
    <dbReference type="NCBI Taxonomy" id="27337"/>
    <lineage>
        <taxon>Eukaryota</taxon>
        <taxon>Fungi</taxon>
        <taxon>Dikarya</taxon>
        <taxon>Ascomycota</taxon>
        <taxon>Pezizomycotina</taxon>
        <taxon>Sordariomycetes</taxon>
        <taxon>Hypocreomycetidae</taxon>
        <taxon>Glomerellales</taxon>
        <taxon>Plectosphaerellaceae</taxon>
        <taxon>Verticillium</taxon>
    </lineage>
</organism>
<dbReference type="EMBL" id="MPSH01000001">
    <property type="protein sequence ID" value="PNH36355.1"/>
    <property type="molecule type" value="Genomic_DNA"/>
</dbReference>
<accession>A0AA44WUF6</accession>
<dbReference type="Proteomes" id="UP000236305">
    <property type="component" value="Unassembled WGS sequence"/>
</dbReference>
<evidence type="ECO:0000313" key="3">
    <source>
        <dbReference type="Proteomes" id="UP000236305"/>
    </source>
</evidence>
<evidence type="ECO:0000256" key="1">
    <source>
        <dbReference type="SAM" id="MobiDB-lite"/>
    </source>
</evidence>
<reference evidence="2 3" key="1">
    <citation type="submission" date="2017-12" db="EMBL/GenBank/DDBJ databases">
        <title>Comparative genomics yields insights into virulence evolution of Verticillium dahliae.</title>
        <authorList>
            <person name="Fan R."/>
            <person name="Armitage A.D."/>
            <person name="Cascant-Lopez E."/>
            <person name="Sobczyk M."/>
            <person name="Cockerton H.M."/>
            <person name="Harrison R.J."/>
        </authorList>
    </citation>
    <scope>NUCLEOTIDE SEQUENCE [LARGE SCALE GENOMIC DNA]</scope>
    <source>
        <strain evidence="2 3">12008</strain>
    </source>
</reference>
<proteinExistence type="predicted"/>
<feature type="region of interest" description="Disordered" evidence="1">
    <location>
        <begin position="40"/>
        <end position="67"/>
    </location>
</feature>
<feature type="compositionally biased region" description="Polar residues" evidence="1">
    <location>
        <begin position="41"/>
        <end position="54"/>
    </location>
</feature>
<sequence>MVTCMAGSVWEREHYLTGAKPAHWPCQLRMSYQLAFGNLPHSRQTSKHPTSPIDQASPGASRYHEDA</sequence>
<comment type="caution">
    <text evidence="2">The sequence shown here is derived from an EMBL/GenBank/DDBJ whole genome shotgun (WGS) entry which is preliminary data.</text>
</comment>
<protein>
    <submittedName>
        <fullName evidence="2">Uncharacterized protein</fullName>
    </submittedName>
</protein>